<accession>A0A1Q9DQZ2</accession>
<organism evidence="1 2">
    <name type="scientific">Symbiodinium microadriaticum</name>
    <name type="common">Dinoflagellate</name>
    <name type="synonym">Zooxanthella microadriatica</name>
    <dbReference type="NCBI Taxonomy" id="2951"/>
    <lineage>
        <taxon>Eukaryota</taxon>
        <taxon>Sar</taxon>
        <taxon>Alveolata</taxon>
        <taxon>Dinophyceae</taxon>
        <taxon>Suessiales</taxon>
        <taxon>Symbiodiniaceae</taxon>
        <taxon>Symbiodinium</taxon>
    </lineage>
</organism>
<reference evidence="1 2" key="1">
    <citation type="submission" date="2016-02" db="EMBL/GenBank/DDBJ databases">
        <title>Genome analysis of coral dinoflagellate symbionts highlights evolutionary adaptations to a symbiotic lifestyle.</title>
        <authorList>
            <person name="Aranda M."/>
            <person name="Li Y."/>
            <person name="Liew Y.J."/>
            <person name="Baumgarten S."/>
            <person name="Simakov O."/>
            <person name="Wilson M."/>
            <person name="Piel J."/>
            <person name="Ashoor H."/>
            <person name="Bougouffa S."/>
            <person name="Bajic V.B."/>
            <person name="Ryu T."/>
            <person name="Ravasi T."/>
            <person name="Bayer T."/>
            <person name="Micklem G."/>
            <person name="Kim H."/>
            <person name="Bhak J."/>
            <person name="Lajeunesse T.C."/>
            <person name="Voolstra C.R."/>
        </authorList>
    </citation>
    <scope>NUCLEOTIDE SEQUENCE [LARGE SCALE GENOMIC DNA]</scope>
    <source>
        <strain evidence="1 2">CCMP2467</strain>
    </source>
</reference>
<comment type="caution">
    <text evidence="1">The sequence shown here is derived from an EMBL/GenBank/DDBJ whole genome shotgun (WGS) entry which is preliminary data.</text>
</comment>
<keyword evidence="2" id="KW-1185">Reference proteome</keyword>
<proteinExistence type="predicted"/>
<gene>
    <name evidence="1" type="ORF">AK812_SmicGene20044</name>
</gene>
<dbReference type="AlphaFoldDB" id="A0A1Q9DQZ2"/>
<evidence type="ECO:0000313" key="1">
    <source>
        <dbReference type="EMBL" id="OLP97597.1"/>
    </source>
</evidence>
<protein>
    <submittedName>
        <fullName evidence="1">Uncharacterized protein</fullName>
    </submittedName>
</protein>
<sequence length="171" mass="17972">MVCGQDFACGQNARCSFSGGTGPQDAKGRWYFLMSAALAALVRKACQGAMTHWIVALVVSVSFGLAEVFGSASTEGGSLVPKKKQGQDVQAGQAVEVNDPATVPEDLPQMGTSLEIWEGQQSDGVLGAAQLVQPPVTLAELVPVLLLVLGPAEWYSDSWAWLFNTAGQESD</sequence>
<name>A0A1Q9DQZ2_SYMMI</name>
<evidence type="ECO:0000313" key="2">
    <source>
        <dbReference type="Proteomes" id="UP000186817"/>
    </source>
</evidence>
<dbReference type="EMBL" id="LSRX01000427">
    <property type="protein sequence ID" value="OLP97597.1"/>
    <property type="molecule type" value="Genomic_DNA"/>
</dbReference>
<dbReference type="Proteomes" id="UP000186817">
    <property type="component" value="Unassembled WGS sequence"/>
</dbReference>